<protein>
    <submittedName>
        <fullName evidence="8">Uncharacterized protein</fullName>
    </submittedName>
</protein>
<dbReference type="GO" id="GO:0016020">
    <property type="term" value="C:membrane"/>
    <property type="evidence" value="ECO:0007669"/>
    <property type="project" value="UniProtKB-SubCell"/>
</dbReference>
<evidence type="ECO:0000256" key="5">
    <source>
        <dbReference type="ARBA" id="ARBA00023065"/>
    </source>
</evidence>
<keyword evidence="6" id="KW-0472">Membrane</keyword>
<reference evidence="8" key="1">
    <citation type="submission" date="2021-01" db="EMBL/GenBank/DDBJ databases">
        <authorList>
            <person name="Corre E."/>
            <person name="Pelletier E."/>
            <person name="Niang G."/>
            <person name="Scheremetjew M."/>
            <person name="Finn R."/>
            <person name="Kale V."/>
            <person name="Holt S."/>
            <person name="Cochrane G."/>
            <person name="Meng A."/>
            <person name="Brown T."/>
            <person name="Cohen L."/>
        </authorList>
    </citation>
    <scope>NUCLEOTIDE SEQUENCE</scope>
    <source>
        <strain evidence="8">UTEX LB 2760</strain>
    </source>
</reference>
<evidence type="ECO:0000256" key="7">
    <source>
        <dbReference type="ARBA" id="ARBA00023310"/>
    </source>
</evidence>
<evidence type="ECO:0000256" key="1">
    <source>
        <dbReference type="ARBA" id="ARBA00004370"/>
    </source>
</evidence>
<evidence type="ECO:0000313" key="8">
    <source>
        <dbReference type="EMBL" id="CAD8399348.1"/>
    </source>
</evidence>
<evidence type="ECO:0000256" key="2">
    <source>
        <dbReference type="ARBA" id="ARBA00007046"/>
    </source>
</evidence>
<accession>A0A7S0BPE7</accession>
<evidence type="ECO:0000256" key="3">
    <source>
        <dbReference type="ARBA" id="ARBA00022448"/>
    </source>
</evidence>
<comment type="similarity">
    <text evidence="2">Belongs to the ATPase delta chain family.</text>
</comment>
<dbReference type="PANTHER" id="PTHR11910">
    <property type="entry name" value="ATP SYNTHASE DELTA CHAIN"/>
    <property type="match status" value="1"/>
</dbReference>
<dbReference type="EMBL" id="HBEK01017095">
    <property type="protein sequence ID" value="CAD8399348.1"/>
    <property type="molecule type" value="Transcribed_RNA"/>
</dbReference>
<gene>
    <name evidence="8" type="ORF">RMAR0315_LOCUS9340</name>
</gene>
<evidence type="ECO:0000256" key="6">
    <source>
        <dbReference type="ARBA" id="ARBA00023136"/>
    </source>
</evidence>
<organism evidence="8">
    <name type="scientific">Rhodosorus marinus</name>
    <dbReference type="NCBI Taxonomy" id="101924"/>
    <lineage>
        <taxon>Eukaryota</taxon>
        <taxon>Rhodophyta</taxon>
        <taxon>Stylonematophyceae</taxon>
        <taxon>Stylonematales</taxon>
        <taxon>Stylonemataceae</taxon>
        <taxon>Rhodosorus</taxon>
    </lineage>
</organism>
<dbReference type="Gene3D" id="1.10.520.20">
    <property type="entry name" value="N-terminal domain of the delta subunit of the F1F0-ATP synthase"/>
    <property type="match status" value="1"/>
</dbReference>
<name>A0A7S0BPE7_9RHOD</name>
<dbReference type="PRINTS" id="PR00125">
    <property type="entry name" value="ATPASEDELTA"/>
</dbReference>
<keyword evidence="3" id="KW-0813">Transport</keyword>
<evidence type="ECO:0000256" key="4">
    <source>
        <dbReference type="ARBA" id="ARBA00022781"/>
    </source>
</evidence>
<dbReference type="InterPro" id="IPR000711">
    <property type="entry name" value="ATPase_OSCP/dsu"/>
</dbReference>
<dbReference type="GO" id="GO:0046933">
    <property type="term" value="F:proton-transporting ATP synthase activity, rotational mechanism"/>
    <property type="evidence" value="ECO:0007669"/>
    <property type="project" value="InterPro"/>
</dbReference>
<sequence>MLLSVFAARSSVMVLPAQTLARGSSLVVSRGMASAATQPVEDTTGGKLSETYSKALFDAGTKGKAFESVVKDAMTIQKYRQESVAFREFLDNPTISRSFKAKILSGTIAPKLELSRVMNEFLSVIADNGRANELGPILATFLKNYTASSSSAKGMVTAAEPLTPWQKASLEKQLVERFFPDGSKSALDLEFKLDTSLLGGYTAEIDERFIDMSLRNEALQVDDIVKTS</sequence>
<dbReference type="SUPFAM" id="SSF47928">
    <property type="entry name" value="N-terminal domain of the delta subunit of the F1F0-ATP synthase"/>
    <property type="match status" value="1"/>
</dbReference>
<dbReference type="HAMAP" id="MF_01416">
    <property type="entry name" value="ATP_synth_delta_bact"/>
    <property type="match status" value="1"/>
</dbReference>
<comment type="subcellular location">
    <subcellularLocation>
        <location evidence="1">Membrane</location>
    </subcellularLocation>
</comment>
<dbReference type="AlphaFoldDB" id="A0A7S0BPE7"/>
<keyword evidence="7" id="KW-0066">ATP synthesis</keyword>
<dbReference type="InterPro" id="IPR026015">
    <property type="entry name" value="ATP_synth_OSCP/delta_N_sf"/>
</dbReference>
<dbReference type="NCBIfam" id="TIGR01145">
    <property type="entry name" value="ATP_synt_delta"/>
    <property type="match status" value="1"/>
</dbReference>
<dbReference type="Pfam" id="PF00213">
    <property type="entry name" value="OSCP"/>
    <property type="match status" value="1"/>
</dbReference>
<keyword evidence="5" id="KW-0406">Ion transport</keyword>
<keyword evidence="4" id="KW-0375">Hydrogen ion transport</keyword>
<proteinExistence type="inferred from homology"/>